<organism evidence="1 2">
    <name type="scientific">Gossypium darwinii</name>
    <name type="common">Darwin's cotton</name>
    <name type="synonym">Gossypium barbadense var. darwinii</name>
    <dbReference type="NCBI Taxonomy" id="34276"/>
    <lineage>
        <taxon>Eukaryota</taxon>
        <taxon>Viridiplantae</taxon>
        <taxon>Streptophyta</taxon>
        <taxon>Embryophyta</taxon>
        <taxon>Tracheophyta</taxon>
        <taxon>Spermatophyta</taxon>
        <taxon>Magnoliopsida</taxon>
        <taxon>eudicotyledons</taxon>
        <taxon>Gunneridae</taxon>
        <taxon>Pentapetalae</taxon>
        <taxon>rosids</taxon>
        <taxon>malvids</taxon>
        <taxon>Malvales</taxon>
        <taxon>Malvaceae</taxon>
        <taxon>Malvoideae</taxon>
        <taxon>Gossypium</taxon>
    </lineage>
</organism>
<accession>A0A5D2BWY1</accession>
<keyword evidence="2" id="KW-1185">Reference proteome</keyword>
<dbReference type="EMBL" id="CM017707">
    <property type="protein sequence ID" value="TYG60613.1"/>
    <property type="molecule type" value="Genomic_DNA"/>
</dbReference>
<evidence type="ECO:0000313" key="2">
    <source>
        <dbReference type="Proteomes" id="UP000323506"/>
    </source>
</evidence>
<protein>
    <submittedName>
        <fullName evidence="1">Uncharacterized protein</fullName>
    </submittedName>
</protein>
<dbReference type="AlphaFoldDB" id="A0A5D2BWY1"/>
<dbReference type="Proteomes" id="UP000323506">
    <property type="component" value="Chromosome D07"/>
</dbReference>
<evidence type="ECO:0000313" key="1">
    <source>
        <dbReference type="EMBL" id="TYG60613.1"/>
    </source>
</evidence>
<reference evidence="1 2" key="1">
    <citation type="submission" date="2019-06" db="EMBL/GenBank/DDBJ databases">
        <title>WGS assembly of Gossypium darwinii.</title>
        <authorList>
            <person name="Chen Z.J."/>
            <person name="Sreedasyam A."/>
            <person name="Ando A."/>
            <person name="Song Q."/>
            <person name="De L."/>
            <person name="Hulse-Kemp A."/>
            <person name="Ding M."/>
            <person name="Ye W."/>
            <person name="Kirkbride R."/>
            <person name="Jenkins J."/>
            <person name="Plott C."/>
            <person name="Lovell J."/>
            <person name="Lin Y.-M."/>
            <person name="Vaughn R."/>
            <person name="Liu B."/>
            <person name="Li W."/>
            <person name="Simpson S."/>
            <person name="Scheffler B."/>
            <person name="Saski C."/>
            <person name="Grover C."/>
            <person name="Hu G."/>
            <person name="Conover J."/>
            <person name="Carlson J."/>
            <person name="Shu S."/>
            <person name="Boston L."/>
            <person name="Williams M."/>
            <person name="Peterson D."/>
            <person name="Mcgee K."/>
            <person name="Jones D."/>
            <person name="Wendel J."/>
            <person name="Stelly D."/>
            <person name="Grimwood J."/>
            <person name="Schmutz J."/>
        </authorList>
    </citation>
    <scope>NUCLEOTIDE SEQUENCE [LARGE SCALE GENOMIC DNA]</scope>
    <source>
        <strain evidence="1">1808015.09</strain>
    </source>
</reference>
<name>A0A5D2BWY1_GOSDA</name>
<sequence>MEISQRRNIIVKEMPNCRNRYQIELAENVPRCPLLQISGHKYGPNLILVQGRPH</sequence>
<gene>
    <name evidence="1" type="ORF">ES288_D07G082300v1</name>
</gene>
<proteinExistence type="predicted"/>